<gene>
    <name evidence="1" type="ORF">JCGZ_01166</name>
</gene>
<dbReference type="OrthoDB" id="1737947at2759"/>
<accession>A0A067JGL2</accession>
<protein>
    <submittedName>
        <fullName evidence="1">Uncharacterized protein</fullName>
    </submittedName>
</protein>
<sequence length="94" mass="10703">MWLLLRNNNLSMLRLSKVGESPTDPLEQRVKALERSLSTQEAFAGELSEQLDNVVQKNEEVTRVAKDMITELGRALREELRALANEVIQVREIA</sequence>
<name>A0A067JGL2_JATCU</name>
<keyword evidence="2" id="KW-1185">Reference proteome</keyword>
<dbReference type="EMBL" id="KK915287">
    <property type="protein sequence ID" value="KDP23071.1"/>
    <property type="molecule type" value="Genomic_DNA"/>
</dbReference>
<dbReference type="AlphaFoldDB" id="A0A067JGL2"/>
<proteinExistence type="predicted"/>
<dbReference type="Proteomes" id="UP000027138">
    <property type="component" value="Unassembled WGS sequence"/>
</dbReference>
<reference evidence="1 2" key="1">
    <citation type="journal article" date="2014" name="PLoS ONE">
        <title>Global Analysis of Gene Expression Profiles in Physic Nut (Jatropha curcas L.) Seedlings Exposed to Salt Stress.</title>
        <authorList>
            <person name="Zhang L."/>
            <person name="Zhang C."/>
            <person name="Wu P."/>
            <person name="Chen Y."/>
            <person name="Li M."/>
            <person name="Jiang H."/>
            <person name="Wu G."/>
        </authorList>
    </citation>
    <scope>NUCLEOTIDE SEQUENCE [LARGE SCALE GENOMIC DNA]</scope>
    <source>
        <strain evidence="2">cv. GZQX0401</strain>
        <tissue evidence="1">Young leaves</tissue>
    </source>
</reference>
<evidence type="ECO:0000313" key="1">
    <source>
        <dbReference type="EMBL" id="KDP23071.1"/>
    </source>
</evidence>
<organism evidence="1 2">
    <name type="scientific">Jatropha curcas</name>
    <name type="common">Barbados nut</name>
    <dbReference type="NCBI Taxonomy" id="180498"/>
    <lineage>
        <taxon>Eukaryota</taxon>
        <taxon>Viridiplantae</taxon>
        <taxon>Streptophyta</taxon>
        <taxon>Embryophyta</taxon>
        <taxon>Tracheophyta</taxon>
        <taxon>Spermatophyta</taxon>
        <taxon>Magnoliopsida</taxon>
        <taxon>eudicotyledons</taxon>
        <taxon>Gunneridae</taxon>
        <taxon>Pentapetalae</taxon>
        <taxon>rosids</taxon>
        <taxon>fabids</taxon>
        <taxon>Malpighiales</taxon>
        <taxon>Euphorbiaceae</taxon>
        <taxon>Crotonoideae</taxon>
        <taxon>Jatropheae</taxon>
        <taxon>Jatropha</taxon>
    </lineage>
</organism>
<evidence type="ECO:0000313" key="2">
    <source>
        <dbReference type="Proteomes" id="UP000027138"/>
    </source>
</evidence>